<evidence type="ECO:0000256" key="1">
    <source>
        <dbReference type="ARBA" id="ARBA00022741"/>
    </source>
</evidence>
<accession>A0ABX1FHC2</accession>
<organism evidence="5 6">
    <name type="scientific">Lentzea indica</name>
    <dbReference type="NCBI Taxonomy" id="2604800"/>
    <lineage>
        <taxon>Bacteria</taxon>
        <taxon>Bacillati</taxon>
        <taxon>Actinomycetota</taxon>
        <taxon>Actinomycetes</taxon>
        <taxon>Pseudonocardiales</taxon>
        <taxon>Pseudonocardiaceae</taxon>
        <taxon>Lentzea</taxon>
    </lineage>
</organism>
<evidence type="ECO:0000313" key="6">
    <source>
        <dbReference type="Proteomes" id="UP001515943"/>
    </source>
</evidence>
<dbReference type="Pfam" id="PF02682">
    <property type="entry name" value="CT_C_D"/>
    <property type="match status" value="1"/>
</dbReference>
<evidence type="ECO:0000259" key="4">
    <source>
        <dbReference type="SMART" id="SM00796"/>
    </source>
</evidence>
<dbReference type="InterPro" id="IPR003833">
    <property type="entry name" value="CT_C_D"/>
</dbReference>
<sequence length="204" mass="21661">MTRSVRWAGENGLLIEAAAGENVQALAAWLRAGPYDLTEVVPGVRTVLAVGDRPVLRELAASVDLAPLSRTVETTGRTVVVDVVYDGADLGDVCARTGLTSDELVRRHSATEYTVDYFGFSPGLAFFAGVPRELRVPRRASPRTVVPAGSVAIANEYSIVYPGGTPGGWSVLGRAVSAPLWNSKSMPPNLVNVGDTIRFRAVNP</sequence>
<dbReference type="SUPFAM" id="SSF50891">
    <property type="entry name" value="Cyclophilin-like"/>
    <property type="match status" value="1"/>
</dbReference>
<evidence type="ECO:0000313" key="5">
    <source>
        <dbReference type="EMBL" id="NKE58175.1"/>
    </source>
</evidence>
<reference evidence="5 6" key="1">
    <citation type="submission" date="2019-08" db="EMBL/GenBank/DDBJ databases">
        <title>Lentzea from Indian Himalayas.</title>
        <authorList>
            <person name="Mandal S."/>
            <person name="Mallick Gupta A."/>
            <person name="Maiti P.K."/>
            <person name="Sarkar J."/>
            <person name="Mandal S."/>
        </authorList>
    </citation>
    <scope>NUCLEOTIDE SEQUENCE [LARGE SCALE GENOMIC DNA]</scope>
    <source>
        <strain evidence="5 6">PSKA42</strain>
    </source>
</reference>
<feature type="domain" description="Carboxyltransferase" evidence="4">
    <location>
        <begin position="3"/>
        <end position="191"/>
    </location>
</feature>
<dbReference type="PANTHER" id="PTHR34698:SF2">
    <property type="entry name" value="5-OXOPROLINASE SUBUNIT B"/>
    <property type="match status" value="1"/>
</dbReference>
<dbReference type="InterPro" id="IPR029000">
    <property type="entry name" value="Cyclophilin-like_dom_sf"/>
</dbReference>
<dbReference type="GO" id="GO:0016787">
    <property type="term" value="F:hydrolase activity"/>
    <property type="evidence" value="ECO:0007669"/>
    <property type="project" value="UniProtKB-KW"/>
</dbReference>
<keyword evidence="3" id="KW-0067">ATP-binding</keyword>
<protein>
    <submittedName>
        <fullName evidence="5">Allophanate hydrolase subunit 1</fullName>
    </submittedName>
</protein>
<dbReference type="RefSeq" id="WP_167974644.1">
    <property type="nucleotide sequence ID" value="NZ_VSRL01000047.1"/>
</dbReference>
<evidence type="ECO:0000256" key="2">
    <source>
        <dbReference type="ARBA" id="ARBA00022801"/>
    </source>
</evidence>
<dbReference type="Gene3D" id="2.40.100.10">
    <property type="entry name" value="Cyclophilin-like"/>
    <property type="match status" value="1"/>
</dbReference>
<dbReference type="Proteomes" id="UP001515943">
    <property type="component" value="Unassembled WGS sequence"/>
</dbReference>
<evidence type="ECO:0000256" key="3">
    <source>
        <dbReference type="ARBA" id="ARBA00022840"/>
    </source>
</evidence>
<proteinExistence type="predicted"/>
<keyword evidence="2 5" id="KW-0378">Hydrolase</keyword>
<comment type="caution">
    <text evidence="5">The sequence shown here is derived from an EMBL/GenBank/DDBJ whole genome shotgun (WGS) entry which is preliminary data.</text>
</comment>
<name>A0ABX1FHC2_9PSEU</name>
<dbReference type="Gene3D" id="3.30.1360.40">
    <property type="match status" value="1"/>
</dbReference>
<dbReference type="EMBL" id="VSRL01000047">
    <property type="protein sequence ID" value="NKE58175.1"/>
    <property type="molecule type" value="Genomic_DNA"/>
</dbReference>
<dbReference type="InterPro" id="IPR010016">
    <property type="entry name" value="PxpB"/>
</dbReference>
<gene>
    <name evidence="5" type="ORF">FXN61_15640</name>
</gene>
<dbReference type="PANTHER" id="PTHR34698">
    <property type="entry name" value="5-OXOPROLINASE SUBUNIT B"/>
    <property type="match status" value="1"/>
</dbReference>
<dbReference type="SMART" id="SM00796">
    <property type="entry name" value="AHS1"/>
    <property type="match status" value="1"/>
</dbReference>
<keyword evidence="1" id="KW-0547">Nucleotide-binding</keyword>
<keyword evidence="6" id="KW-1185">Reference proteome</keyword>